<dbReference type="RefSeq" id="WP_338450380.1">
    <property type="nucleotide sequence ID" value="NZ_CP137640.1"/>
</dbReference>
<keyword evidence="5" id="KW-1185">Reference proteome</keyword>
<dbReference type="Pfam" id="PF13205">
    <property type="entry name" value="Big_5"/>
    <property type="match status" value="1"/>
</dbReference>
<feature type="chain" id="PRO_5047550423" evidence="2">
    <location>
        <begin position="28"/>
        <end position="217"/>
    </location>
</feature>
<dbReference type="InterPro" id="IPR014755">
    <property type="entry name" value="Cu-Rt/internalin_Ig-like"/>
</dbReference>
<dbReference type="InterPro" id="IPR032812">
    <property type="entry name" value="SbsA_Ig"/>
</dbReference>
<organism evidence="4 5">
    <name type="scientific">Niallia oryzisoli</name>
    <dbReference type="NCBI Taxonomy" id="1737571"/>
    <lineage>
        <taxon>Bacteria</taxon>
        <taxon>Bacillati</taxon>
        <taxon>Bacillota</taxon>
        <taxon>Bacilli</taxon>
        <taxon>Bacillales</taxon>
        <taxon>Bacillaceae</taxon>
        <taxon>Niallia</taxon>
    </lineage>
</organism>
<evidence type="ECO:0000256" key="1">
    <source>
        <dbReference type="ARBA" id="ARBA00022729"/>
    </source>
</evidence>
<feature type="domain" description="SbsA Ig-like" evidence="3">
    <location>
        <begin position="47"/>
        <end position="119"/>
    </location>
</feature>
<evidence type="ECO:0000259" key="3">
    <source>
        <dbReference type="Pfam" id="PF13205"/>
    </source>
</evidence>
<gene>
    <name evidence="4" type="ORF">R4Z09_30655</name>
</gene>
<keyword evidence="1 2" id="KW-0732">Signal</keyword>
<reference evidence="4 5" key="1">
    <citation type="submission" date="2023-10" db="EMBL/GenBank/DDBJ databases">
        <title>Niallia locisalis sp.nov. isolated from a salt pond sample.</title>
        <authorList>
            <person name="Li X.-J."/>
            <person name="Dong L."/>
        </authorList>
    </citation>
    <scope>NUCLEOTIDE SEQUENCE [LARGE SCALE GENOMIC DNA]</scope>
    <source>
        <strain evidence="4 5">DSM 29761</strain>
    </source>
</reference>
<proteinExistence type="predicted"/>
<evidence type="ECO:0000313" key="4">
    <source>
        <dbReference type="EMBL" id="WVX81452.1"/>
    </source>
</evidence>
<sequence length="217" mass="24290">MYKRKWGIVTILLAFVLLLIMSNTALGATDEEDVWNTKIINENKKVWTISFSQPLKESSVKNASVYVEDENYRLFFTDVTVSSDKKSIIVTPKDVYQENKTYRLNISKDVTSAKGEKISKKIILPFILDDSTGNENPDTINEAISNVKITSTAFASLVTATSDDSVNRVTANYKDMHYEGNNTFSLGITGLDSGDNVKIEAYDINGKKVFSKNFKVN</sequence>
<name>A0ABZ2CCF9_9BACI</name>
<dbReference type="Gene3D" id="2.60.40.1220">
    <property type="match status" value="1"/>
</dbReference>
<evidence type="ECO:0000313" key="5">
    <source>
        <dbReference type="Proteomes" id="UP001357223"/>
    </source>
</evidence>
<evidence type="ECO:0000256" key="2">
    <source>
        <dbReference type="SAM" id="SignalP"/>
    </source>
</evidence>
<protein>
    <submittedName>
        <fullName evidence="4">Ig-like domain-containing protein</fullName>
    </submittedName>
</protein>
<accession>A0ABZ2CCF9</accession>
<dbReference type="EMBL" id="CP137640">
    <property type="protein sequence ID" value="WVX81452.1"/>
    <property type="molecule type" value="Genomic_DNA"/>
</dbReference>
<dbReference type="Proteomes" id="UP001357223">
    <property type="component" value="Chromosome"/>
</dbReference>
<feature type="signal peptide" evidence="2">
    <location>
        <begin position="1"/>
        <end position="27"/>
    </location>
</feature>